<accession>A0A158QYF7</accession>
<keyword evidence="7" id="KW-1185">Reference proteome</keyword>
<dbReference type="SUPFAM" id="SSF82199">
    <property type="entry name" value="SET domain"/>
    <property type="match status" value="1"/>
</dbReference>
<evidence type="ECO:0000256" key="2">
    <source>
        <dbReference type="ARBA" id="ARBA00022771"/>
    </source>
</evidence>
<evidence type="ECO:0000313" key="7">
    <source>
        <dbReference type="Proteomes" id="UP000271162"/>
    </source>
</evidence>
<evidence type="ECO:0000313" key="8">
    <source>
        <dbReference type="WBParaSite" id="NBR_0000842701-mRNA-1"/>
    </source>
</evidence>
<reference evidence="6 7" key="2">
    <citation type="submission" date="2018-11" db="EMBL/GenBank/DDBJ databases">
        <authorList>
            <consortium name="Pathogen Informatics"/>
        </authorList>
    </citation>
    <scope>NUCLEOTIDE SEQUENCE [LARGE SCALE GENOMIC DNA]</scope>
</reference>
<sequence>MAPATAPNEEGADDLSSIHARIMVFEHPFAYQVLNPKTEHFCSHCMRAPAKGEKLAKCAACDFVRYCSKDCQRLAWKVHRPECRRLKAVFPNLPLTEVLFLSKIVDRVVFLAENGDQFGWERERKFSTLVDHKEEIREDKIKMAHFEKIHGKMETFRKEEMIDKDAFFDIFCKASINSHSIHTNAGTEVGMALDLGVSKYNHSCRPTCSMVFDGYRVCLRPLVPGVDASDVTQAFISYVDVGRSKYVRRKDLKARWYFDCECTRCADPADDMLTAIKCSTPGCPEPLITSETAEPCYIACPKCRGMTDDSTVKEAQELMKSLPASFDPTCPVEAGLLELLRSVKNTVATVRQARLAQSVEHQTLNLAVAGSSPASGFTFCSDRLHICTLLVTALFHVTGSLETNMGFMHKQIYDNYKLCFPKADRHVGYQLLHIVKDLIEKGERDEAMSYAFEAMNIFEVCFGLDHPYYLQTLALWTYLEKKIDKTDDELIALTHFSDNRPVDIAKLLERANMLPEVETK</sequence>
<feature type="domain" description="MYND-type" evidence="5">
    <location>
        <begin position="42"/>
        <end position="83"/>
    </location>
</feature>
<dbReference type="AntiFam" id="ANF00010">
    <property type="entry name" value="tRNA translation"/>
</dbReference>
<protein>
    <submittedName>
        <fullName evidence="8">MYND-type domain-containing protein</fullName>
    </submittedName>
</protein>
<dbReference type="Gene3D" id="6.10.140.2220">
    <property type="match status" value="1"/>
</dbReference>
<dbReference type="STRING" id="27835.A0A158QYF7"/>
<dbReference type="GO" id="GO:0005634">
    <property type="term" value="C:nucleus"/>
    <property type="evidence" value="ECO:0007669"/>
    <property type="project" value="TreeGrafter"/>
</dbReference>
<dbReference type="GO" id="GO:0008270">
    <property type="term" value="F:zinc ion binding"/>
    <property type="evidence" value="ECO:0007669"/>
    <property type="project" value="UniProtKB-KW"/>
</dbReference>
<dbReference type="PROSITE" id="PS50865">
    <property type="entry name" value="ZF_MYND_2"/>
    <property type="match status" value="1"/>
</dbReference>
<dbReference type="InterPro" id="IPR050869">
    <property type="entry name" value="H3K4_H4K5_MeTrfase"/>
</dbReference>
<gene>
    <name evidence="6" type="ORF">NBR_LOCUS8428</name>
</gene>
<keyword evidence="2 4" id="KW-0863">Zinc-finger</keyword>
<evidence type="ECO:0000313" key="6">
    <source>
        <dbReference type="EMBL" id="VDL72017.1"/>
    </source>
</evidence>
<proteinExistence type="predicted"/>
<reference evidence="8" key="1">
    <citation type="submission" date="2016-04" db="UniProtKB">
        <authorList>
            <consortium name="WormBaseParasite"/>
        </authorList>
    </citation>
    <scope>IDENTIFICATION</scope>
</reference>
<dbReference type="InterPro" id="IPR046341">
    <property type="entry name" value="SET_dom_sf"/>
</dbReference>
<dbReference type="Gene3D" id="1.25.40.10">
    <property type="entry name" value="Tetratricopeptide repeat domain"/>
    <property type="match status" value="1"/>
</dbReference>
<dbReference type="Gene3D" id="1.10.220.160">
    <property type="match status" value="1"/>
</dbReference>
<name>A0A158QYF7_NIPBR</name>
<dbReference type="PANTHER" id="PTHR12197:SF300">
    <property type="entry name" value="HISTONE-LYSINE N-METHYLTRANSFERASE SET-18"/>
    <property type="match status" value="1"/>
</dbReference>
<dbReference type="Proteomes" id="UP000271162">
    <property type="component" value="Unassembled WGS sequence"/>
</dbReference>
<organism evidence="8">
    <name type="scientific">Nippostrongylus brasiliensis</name>
    <name type="common">Rat hookworm</name>
    <dbReference type="NCBI Taxonomy" id="27835"/>
    <lineage>
        <taxon>Eukaryota</taxon>
        <taxon>Metazoa</taxon>
        <taxon>Ecdysozoa</taxon>
        <taxon>Nematoda</taxon>
        <taxon>Chromadorea</taxon>
        <taxon>Rhabditida</taxon>
        <taxon>Rhabditina</taxon>
        <taxon>Rhabditomorpha</taxon>
        <taxon>Strongyloidea</taxon>
        <taxon>Heligmosomidae</taxon>
        <taxon>Nippostrongylus</taxon>
    </lineage>
</organism>
<dbReference type="Pfam" id="PF01753">
    <property type="entry name" value="zf-MYND"/>
    <property type="match status" value="1"/>
</dbReference>
<dbReference type="EMBL" id="UYSL01020003">
    <property type="protein sequence ID" value="VDL72017.1"/>
    <property type="molecule type" value="Genomic_DNA"/>
</dbReference>
<dbReference type="InterPro" id="IPR011990">
    <property type="entry name" value="TPR-like_helical_dom_sf"/>
</dbReference>
<dbReference type="SUPFAM" id="SSF144232">
    <property type="entry name" value="HIT/MYND zinc finger-like"/>
    <property type="match status" value="1"/>
</dbReference>
<dbReference type="Gene3D" id="2.170.270.10">
    <property type="entry name" value="SET domain"/>
    <property type="match status" value="1"/>
</dbReference>
<evidence type="ECO:0000256" key="1">
    <source>
        <dbReference type="ARBA" id="ARBA00022723"/>
    </source>
</evidence>
<dbReference type="PANTHER" id="PTHR12197">
    <property type="entry name" value="HISTONE-LYSINE N-METHYLTRANSFERASE SMYD"/>
    <property type="match status" value="1"/>
</dbReference>
<evidence type="ECO:0000256" key="3">
    <source>
        <dbReference type="ARBA" id="ARBA00022833"/>
    </source>
</evidence>
<dbReference type="OMA" id="KWYFDCQ"/>
<dbReference type="WBParaSite" id="NBR_0000842701-mRNA-1">
    <property type="protein sequence ID" value="NBR_0000842701-mRNA-1"/>
    <property type="gene ID" value="NBR_0000842701"/>
</dbReference>
<keyword evidence="3" id="KW-0862">Zinc</keyword>
<dbReference type="InterPro" id="IPR002893">
    <property type="entry name" value="Znf_MYND"/>
</dbReference>
<dbReference type="AlphaFoldDB" id="A0A158QYF7"/>
<evidence type="ECO:0000256" key="4">
    <source>
        <dbReference type="PROSITE-ProRule" id="PRU00134"/>
    </source>
</evidence>
<evidence type="ECO:0000259" key="5">
    <source>
        <dbReference type="PROSITE" id="PS50865"/>
    </source>
</evidence>
<keyword evidence="1" id="KW-0479">Metal-binding</keyword>